<feature type="region of interest" description="Disordered" evidence="1">
    <location>
        <begin position="706"/>
        <end position="731"/>
    </location>
</feature>
<comment type="caution">
    <text evidence="2">The sequence shown here is derived from an EMBL/GenBank/DDBJ whole genome shotgun (WGS) entry which is preliminary data.</text>
</comment>
<dbReference type="AlphaFoldDB" id="A0A8X8D492"/>
<proteinExistence type="predicted"/>
<reference evidence="2" key="1">
    <citation type="journal article" date="2020" name="bioRxiv">
        <title>Hybrid origin of Populus tomentosa Carr. identified through genome sequencing and phylogenomic analysis.</title>
        <authorList>
            <person name="An X."/>
            <person name="Gao K."/>
            <person name="Chen Z."/>
            <person name="Li J."/>
            <person name="Yang X."/>
            <person name="Yang X."/>
            <person name="Zhou J."/>
            <person name="Guo T."/>
            <person name="Zhao T."/>
            <person name="Huang S."/>
            <person name="Miao D."/>
            <person name="Khan W.U."/>
            <person name="Rao P."/>
            <person name="Ye M."/>
            <person name="Lei B."/>
            <person name="Liao W."/>
            <person name="Wang J."/>
            <person name="Ji L."/>
            <person name="Li Y."/>
            <person name="Guo B."/>
            <person name="Mustafa N.S."/>
            <person name="Li S."/>
            <person name="Yun Q."/>
            <person name="Keller S.R."/>
            <person name="Mao J."/>
            <person name="Zhang R."/>
            <person name="Strauss S.H."/>
        </authorList>
    </citation>
    <scope>NUCLEOTIDE SEQUENCE</scope>
    <source>
        <strain evidence="2">GM15</strain>
        <tissue evidence="2">Leaf</tissue>
    </source>
</reference>
<feature type="compositionally biased region" description="Basic and acidic residues" evidence="1">
    <location>
        <begin position="434"/>
        <end position="444"/>
    </location>
</feature>
<sequence length="967" mass="109351">MSGAPVKRSHEEGVYSSSSKYPPHEDMSSNPKLTSGVSNEYHPPYEMGPDARAAKISRTESRDADRRSPLHSMYRMSPSSNESHMDSHSNVAPESRLESRDSKDSRDHRIENRDPRTDAREVYGEVKRDSQSVKNEKDARFDSRGDDNKEVKHDREAHIDPKDGFGAASSQVNWKESKEYHRGKRYLESPGGHVDPWHISRGNSQGPAEIGKESTNIEERDHVEAHEAVGENKVDSKGEDRFKDKDRKRKDLKHREWGDRDKERSDRRGNMQVGNSSAEGKESVKEEREAERWERERKDMSKDRERLKEREKDHLKRESGAGAEKESSHNEKESADGTVRISEQENPVLEPKKQKDFDNWKNVDREAKDRKKEREADIEGDRPEKGSRMFGKESDDGFADGERISEREREVFNYGVQQRRRMLRPRGSSQVANREPRFRSHTQDTEGCQGKSEVSSVVYKVGECMQELIKLWKEYESSQSDKNGESSHKGPTLEIRIPAEHVTATNRQVRGGQLWGTDIYTDDSDLVAVLMHTGYCRPTASPPPPAIQELCATIRVLPPQDSYTSMLRNNVRSRAWGAGIGCSYRVERCCIVKKGGGTIDLEPCLTHTSAVEPTLAPVVVERTMTTRAAASNALRQQRFVREVTIQYNLCNEPWIKYSISIVADKGLKKPLYTSARLKKGEVLYLETHSCRYELCFTGEKMVKATQASQVHEETEKSHNHHPHSSNGEKTDSDNVLIDIFRWSRCKKPLPQKVMRSVGIPLPLEHVEFFTLLADRHIGMFDQVLEENLDWEDVQWSQTGVLEENLDWEDVQWSLTGVWIAGKEYEACQGAFSISKLAVASCVSTNCRVTIINQLTEMGSCQLLPSHDAAGSRGCGLGVVIGGCAVQAMVSAQKITRQQHSIPLGEACGALYGIQLATALGFQRIIFFLRLIAAVTWPNSLVMNLFLMEDVPESAKPSILTDGRTWAS</sequence>
<protein>
    <recommendedName>
        <fullName evidence="4">Zinc finger CCCH domain-containing protein 13</fullName>
    </recommendedName>
</protein>
<keyword evidence="3" id="KW-1185">Reference proteome</keyword>
<organism evidence="2 3">
    <name type="scientific">Populus tomentosa</name>
    <name type="common">Chinese white poplar</name>
    <dbReference type="NCBI Taxonomy" id="118781"/>
    <lineage>
        <taxon>Eukaryota</taxon>
        <taxon>Viridiplantae</taxon>
        <taxon>Streptophyta</taxon>
        <taxon>Embryophyta</taxon>
        <taxon>Tracheophyta</taxon>
        <taxon>Spermatophyta</taxon>
        <taxon>Magnoliopsida</taxon>
        <taxon>eudicotyledons</taxon>
        <taxon>Gunneridae</taxon>
        <taxon>Pentapetalae</taxon>
        <taxon>rosids</taxon>
        <taxon>fabids</taxon>
        <taxon>Malpighiales</taxon>
        <taxon>Salicaceae</taxon>
        <taxon>Saliceae</taxon>
        <taxon>Populus</taxon>
    </lineage>
</organism>
<feature type="region of interest" description="Disordered" evidence="1">
    <location>
        <begin position="419"/>
        <end position="449"/>
    </location>
</feature>
<evidence type="ECO:0000256" key="1">
    <source>
        <dbReference type="SAM" id="MobiDB-lite"/>
    </source>
</evidence>
<dbReference type="EMBL" id="JAAWWB010000008">
    <property type="protein sequence ID" value="KAG6777714.1"/>
    <property type="molecule type" value="Genomic_DNA"/>
</dbReference>
<evidence type="ECO:0008006" key="4">
    <source>
        <dbReference type="Google" id="ProtNLM"/>
    </source>
</evidence>
<dbReference type="InterPro" id="IPR013951">
    <property type="entry name" value="Rxt3"/>
</dbReference>
<feature type="compositionally biased region" description="Basic and acidic residues" evidence="1">
    <location>
        <begin position="253"/>
        <end position="269"/>
    </location>
</feature>
<feature type="compositionally biased region" description="Basic and acidic residues" evidence="1">
    <location>
        <begin position="95"/>
        <end position="163"/>
    </location>
</feature>
<feature type="compositionally biased region" description="Basic and acidic residues" evidence="1">
    <location>
        <begin position="279"/>
        <end position="335"/>
    </location>
</feature>
<evidence type="ECO:0000313" key="2">
    <source>
        <dbReference type="EMBL" id="KAG6777714.1"/>
    </source>
</evidence>
<feature type="region of interest" description="Disordered" evidence="1">
    <location>
        <begin position="1"/>
        <end position="404"/>
    </location>
</feature>
<feature type="compositionally biased region" description="Basic and acidic residues" evidence="1">
    <location>
        <begin position="210"/>
        <end position="245"/>
    </location>
</feature>
<gene>
    <name evidence="2" type="ORF">POTOM_017543</name>
</gene>
<feature type="compositionally biased region" description="Polar residues" evidence="1">
    <location>
        <begin position="28"/>
        <end position="38"/>
    </location>
</feature>
<feature type="compositionally biased region" description="Polar residues" evidence="1">
    <location>
        <begin position="77"/>
        <end position="92"/>
    </location>
</feature>
<feature type="compositionally biased region" description="Basic and acidic residues" evidence="1">
    <location>
        <begin position="350"/>
        <end position="404"/>
    </location>
</feature>
<feature type="compositionally biased region" description="Basic and acidic residues" evidence="1">
    <location>
        <begin position="57"/>
        <end position="68"/>
    </location>
</feature>
<name>A0A8X8D492_POPTO</name>
<accession>A0A8X8D492</accession>
<dbReference type="Proteomes" id="UP000886885">
    <property type="component" value="Chromosome 4D"/>
</dbReference>
<evidence type="ECO:0000313" key="3">
    <source>
        <dbReference type="Proteomes" id="UP000886885"/>
    </source>
</evidence>
<dbReference type="OrthoDB" id="3596986at2759"/>
<dbReference type="Pfam" id="PF08642">
    <property type="entry name" value="Rxt3"/>
    <property type="match status" value="1"/>
</dbReference>